<comment type="catalytic activity">
    <reaction evidence="9">
        <text>4-CDP-2-C-methyl-D-erythritol + ATP = 4-CDP-2-C-methyl-D-erythritol 2-phosphate + ADP + H(+)</text>
        <dbReference type="Rhea" id="RHEA:18437"/>
        <dbReference type="ChEBI" id="CHEBI:15378"/>
        <dbReference type="ChEBI" id="CHEBI:30616"/>
        <dbReference type="ChEBI" id="CHEBI:57823"/>
        <dbReference type="ChEBI" id="CHEBI:57919"/>
        <dbReference type="ChEBI" id="CHEBI:456216"/>
        <dbReference type="EC" id="2.7.1.148"/>
    </reaction>
</comment>
<dbReference type="EC" id="2.7.1.148" evidence="2 9"/>
<keyword evidence="7 9" id="KW-0067">ATP-binding</keyword>
<evidence type="ECO:0000256" key="3">
    <source>
        <dbReference type="ARBA" id="ARBA00017473"/>
    </source>
</evidence>
<dbReference type="InterPro" id="IPR020568">
    <property type="entry name" value="Ribosomal_Su5_D2-typ_SF"/>
</dbReference>
<keyword evidence="13" id="KW-1185">Reference proteome</keyword>
<dbReference type="PIRSF" id="PIRSF010376">
    <property type="entry name" value="IspE"/>
    <property type="match status" value="1"/>
</dbReference>
<dbReference type="InterPro" id="IPR013750">
    <property type="entry name" value="GHMP_kinase_C_dom"/>
</dbReference>
<dbReference type="EMBL" id="CP120733">
    <property type="protein sequence ID" value="WFD10129.1"/>
    <property type="molecule type" value="Genomic_DNA"/>
</dbReference>
<keyword evidence="6 9" id="KW-0418">Kinase</keyword>
<dbReference type="InterPro" id="IPR004424">
    <property type="entry name" value="IspE"/>
</dbReference>
<dbReference type="Pfam" id="PF00288">
    <property type="entry name" value="GHMP_kinases_N"/>
    <property type="match status" value="1"/>
</dbReference>
<feature type="domain" description="GHMP kinase N-terminal" evidence="10">
    <location>
        <begin position="66"/>
        <end position="144"/>
    </location>
</feature>
<evidence type="ECO:0000259" key="10">
    <source>
        <dbReference type="Pfam" id="PF00288"/>
    </source>
</evidence>
<sequence length="291" mass="32052">MESLNLKCRAKINLSIDVLGKRADNYHLVEMIMQTIDLYDNVNIEEIDSGIIIDSDNEYVPTDSSNIAYKAADLIKRKFNINKGVKISINKNIPVAAGLAGGSTNAAAVLVGLNKMWDLKLTEDNLMELGLQLGADVPFCILGGAAVAEGIGEKLTRIEGLESVKILICKPDILVSTKWVYENLDINGLSKRPNTKNILNNLKENDVQALAKNMCNVLESVTENEYTQIKEIKKKMIEHHALGSMMSGSGPTVFGIFDNLDCAQKAKEELKQLYKQTYLVNTYKGGIEIEG</sequence>
<dbReference type="Gene3D" id="3.30.70.890">
    <property type="entry name" value="GHMP kinase, C-terminal domain"/>
    <property type="match status" value="1"/>
</dbReference>
<organism evidence="12 13">
    <name type="scientific">Tepidibacter hydrothermalis</name>
    <dbReference type="NCBI Taxonomy" id="3036126"/>
    <lineage>
        <taxon>Bacteria</taxon>
        <taxon>Bacillati</taxon>
        <taxon>Bacillota</taxon>
        <taxon>Clostridia</taxon>
        <taxon>Peptostreptococcales</taxon>
        <taxon>Peptostreptococcaceae</taxon>
        <taxon>Tepidibacter</taxon>
    </lineage>
</organism>
<accession>A0ABY8EEW2</accession>
<protein>
    <recommendedName>
        <fullName evidence="3 9">4-diphosphocytidyl-2-C-methyl-D-erythritol kinase</fullName>
        <shortName evidence="9">CMK</shortName>
        <ecNumber evidence="2 9">2.7.1.148</ecNumber>
    </recommendedName>
    <alternativeName>
        <fullName evidence="8 9">4-(cytidine-5'-diphospho)-2-C-methyl-D-erythritol kinase</fullName>
    </alternativeName>
</protein>
<dbReference type="InterPro" id="IPR006204">
    <property type="entry name" value="GHMP_kinase_N_dom"/>
</dbReference>
<dbReference type="SUPFAM" id="SSF54211">
    <property type="entry name" value="Ribosomal protein S5 domain 2-like"/>
    <property type="match status" value="1"/>
</dbReference>
<comment type="similarity">
    <text evidence="1 9">Belongs to the GHMP kinase family. IspE subfamily.</text>
</comment>
<dbReference type="InterPro" id="IPR014721">
    <property type="entry name" value="Ribsml_uS5_D2-typ_fold_subgr"/>
</dbReference>
<feature type="active site" evidence="9">
    <location>
        <position position="11"/>
    </location>
</feature>
<dbReference type="Pfam" id="PF08544">
    <property type="entry name" value="GHMP_kinases_C"/>
    <property type="match status" value="1"/>
</dbReference>
<evidence type="ECO:0000256" key="6">
    <source>
        <dbReference type="ARBA" id="ARBA00022777"/>
    </source>
</evidence>
<gene>
    <name evidence="9 12" type="primary">ispE</name>
    <name evidence="12" type="ORF">P4S50_17490</name>
</gene>
<dbReference type="HAMAP" id="MF_00061">
    <property type="entry name" value="IspE"/>
    <property type="match status" value="1"/>
</dbReference>
<dbReference type="InterPro" id="IPR036554">
    <property type="entry name" value="GHMP_kinase_C_sf"/>
</dbReference>
<keyword evidence="5 9" id="KW-0547">Nucleotide-binding</keyword>
<keyword evidence="4 9" id="KW-0808">Transferase</keyword>
<evidence type="ECO:0000256" key="5">
    <source>
        <dbReference type="ARBA" id="ARBA00022741"/>
    </source>
</evidence>
<evidence type="ECO:0000256" key="1">
    <source>
        <dbReference type="ARBA" id="ARBA00009684"/>
    </source>
</evidence>
<evidence type="ECO:0000256" key="9">
    <source>
        <dbReference type="HAMAP-Rule" id="MF_00061"/>
    </source>
</evidence>
<dbReference type="PANTHER" id="PTHR43527:SF2">
    <property type="entry name" value="4-DIPHOSPHOCYTIDYL-2-C-METHYL-D-ERYTHRITOL KINASE, CHLOROPLASTIC"/>
    <property type="match status" value="1"/>
</dbReference>
<evidence type="ECO:0000256" key="8">
    <source>
        <dbReference type="ARBA" id="ARBA00032554"/>
    </source>
</evidence>
<proteinExistence type="inferred from homology"/>
<feature type="domain" description="GHMP kinase C-terminal" evidence="11">
    <location>
        <begin position="201"/>
        <end position="275"/>
    </location>
</feature>
<evidence type="ECO:0000313" key="13">
    <source>
        <dbReference type="Proteomes" id="UP001222800"/>
    </source>
</evidence>
<dbReference type="RefSeq" id="WP_277732106.1">
    <property type="nucleotide sequence ID" value="NZ_CP120733.1"/>
</dbReference>
<dbReference type="NCBIfam" id="TIGR00154">
    <property type="entry name" value="ispE"/>
    <property type="match status" value="1"/>
</dbReference>
<evidence type="ECO:0000259" key="11">
    <source>
        <dbReference type="Pfam" id="PF08544"/>
    </source>
</evidence>
<comment type="pathway">
    <text evidence="9">Isoprenoid biosynthesis; isopentenyl diphosphate biosynthesis via DXP pathway; isopentenyl diphosphate from 1-deoxy-D-xylulose 5-phosphate: step 3/6.</text>
</comment>
<evidence type="ECO:0000313" key="12">
    <source>
        <dbReference type="EMBL" id="WFD10129.1"/>
    </source>
</evidence>
<evidence type="ECO:0000256" key="7">
    <source>
        <dbReference type="ARBA" id="ARBA00022840"/>
    </source>
</evidence>
<dbReference type="PANTHER" id="PTHR43527">
    <property type="entry name" value="4-DIPHOSPHOCYTIDYL-2-C-METHYL-D-ERYTHRITOL KINASE, CHLOROPLASTIC"/>
    <property type="match status" value="1"/>
</dbReference>
<keyword evidence="9" id="KW-0414">Isoprene biosynthesis</keyword>
<dbReference type="GO" id="GO:0050515">
    <property type="term" value="F:4-(cytidine 5'-diphospho)-2-C-methyl-D-erythritol kinase activity"/>
    <property type="evidence" value="ECO:0007669"/>
    <property type="project" value="UniProtKB-EC"/>
</dbReference>
<feature type="active site" evidence="9">
    <location>
        <position position="136"/>
    </location>
</feature>
<reference evidence="12 13" key="1">
    <citation type="submission" date="2023-03" db="EMBL/GenBank/DDBJ databases">
        <title>Complete genome sequence of Tepidibacter sp. SWIR-1, isolated from a deep-sea hydrothermal vent.</title>
        <authorList>
            <person name="Li X."/>
        </authorList>
    </citation>
    <scope>NUCLEOTIDE SEQUENCE [LARGE SCALE GENOMIC DNA]</scope>
    <source>
        <strain evidence="12 13">SWIR-1</strain>
    </source>
</reference>
<dbReference type="Gene3D" id="3.30.230.10">
    <property type="match status" value="1"/>
</dbReference>
<dbReference type="Proteomes" id="UP001222800">
    <property type="component" value="Chromosome"/>
</dbReference>
<dbReference type="SUPFAM" id="SSF55060">
    <property type="entry name" value="GHMP Kinase, C-terminal domain"/>
    <property type="match status" value="1"/>
</dbReference>
<feature type="binding site" evidence="9">
    <location>
        <begin position="94"/>
        <end position="104"/>
    </location>
    <ligand>
        <name>ATP</name>
        <dbReference type="ChEBI" id="CHEBI:30616"/>
    </ligand>
</feature>
<comment type="function">
    <text evidence="9">Catalyzes the phosphorylation of the position 2 hydroxy group of 4-diphosphocytidyl-2C-methyl-D-erythritol.</text>
</comment>
<evidence type="ECO:0000256" key="2">
    <source>
        <dbReference type="ARBA" id="ARBA00012052"/>
    </source>
</evidence>
<name>A0ABY8EEW2_9FIRM</name>
<evidence type="ECO:0000256" key="4">
    <source>
        <dbReference type="ARBA" id="ARBA00022679"/>
    </source>
</evidence>